<keyword evidence="8" id="KW-1185">Reference proteome</keyword>
<name>A0AAV5UJ36_9BILA</name>
<reference evidence="7" key="1">
    <citation type="submission" date="2023-10" db="EMBL/GenBank/DDBJ databases">
        <title>Genome assembly of Pristionchus species.</title>
        <authorList>
            <person name="Yoshida K."/>
            <person name="Sommer R.J."/>
        </authorList>
    </citation>
    <scope>NUCLEOTIDE SEQUENCE</scope>
    <source>
        <strain evidence="7">RS0144</strain>
    </source>
</reference>
<evidence type="ECO:0000256" key="4">
    <source>
        <dbReference type="ARBA" id="ARBA00022989"/>
    </source>
</evidence>
<sequence length="210" mass="23724">TIWSTVKNTKWWTKYYIFIAVCAHLLCFIVHLTIRLPLGSVTRMYLDTRNVRYSVEEQGQDINGLVFKVQVGFGIFVLITCLFLNIMSLIFVRKLKKSNSSSTEKSLLLIGVCTLVTQLVNVSVTCAMALSHSSDYIRPTIVEIMTYTSDLFSLGPAVYVFFRIISTVFQVHDCASGTHSKMPCGEDQTRLCQETTVIPKQLCNSLLLIF</sequence>
<dbReference type="EMBL" id="BTSX01000006">
    <property type="protein sequence ID" value="GMT06486.1"/>
    <property type="molecule type" value="Genomic_DNA"/>
</dbReference>
<dbReference type="GO" id="GO:0004888">
    <property type="term" value="F:transmembrane signaling receptor activity"/>
    <property type="evidence" value="ECO:0007669"/>
    <property type="project" value="InterPro"/>
</dbReference>
<comment type="caution">
    <text evidence="7">The sequence shown here is derived from an EMBL/GenBank/DDBJ whole genome shotgun (WGS) entry which is preliminary data.</text>
</comment>
<dbReference type="InterPro" id="IPR000609">
    <property type="entry name" value="7TM_GPCR_serpentine_rcpt_Srg"/>
</dbReference>
<keyword evidence="3 6" id="KW-0812">Transmembrane</keyword>
<feature type="transmembrane region" description="Helical" evidence="6">
    <location>
        <begin position="73"/>
        <end position="95"/>
    </location>
</feature>
<dbReference type="GO" id="GO:0007606">
    <property type="term" value="P:sensory perception of chemical stimulus"/>
    <property type="evidence" value="ECO:0007669"/>
    <property type="project" value="UniProtKB-UniRule"/>
</dbReference>
<dbReference type="PANTHER" id="PTHR31552">
    <property type="entry name" value="SERPENTINE RECEPTOR CLASS GAMMA"/>
    <property type="match status" value="1"/>
</dbReference>
<comment type="similarity">
    <text evidence="2 6">Belongs to the nematode receptor-like protein srg family.</text>
</comment>
<comment type="subcellular location">
    <subcellularLocation>
        <location evidence="1">Membrane</location>
        <topology evidence="1">Multi-pass membrane protein</topology>
    </subcellularLocation>
</comment>
<organism evidence="7 8">
    <name type="scientific">Pristionchus entomophagus</name>
    <dbReference type="NCBI Taxonomy" id="358040"/>
    <lineage>
        <taxon>Eukaryota</taxon>
        <taxon>Metazoa</taxon>
        <taxon>Ecdysozoa</taxon>
        <taxon>Nematoda</taxon>
        <taxon>Chromadorea</taxon>
        <taxon>Rhabditida</taxon>
        <taxon>Rhabditina</taxon>
        <taxon>Diplogasteromorpha</taxon>
        <taxon>Diplogasteroidea</taxon>
        <taxon>Neodiplogasteridae</taxon>
        <taxon>Pristionchus</taxon>
    </lineage>
</organism>
<gene>
    <name evidence="7" type="ORF">PENTCL1PPCAC_28660</name>
</gene>
<feature type="transmembrane region" description="Helical" evidence="6">
    <location>
        <begin position="107"/>
        <end position="131"/>
    </location>
</feature>
<comment type="caution">
    <text evidence="6">Lacks conserved residue(s) required for the propagation of feature annotation.</text>
</comment>
<feature type="non-terminal residue" evidence="7">
    <location>
        <position position="210"/>
    </location>
</feature>
<dbReference type="AlphaFoldDB" id="A0AAV5UJ36"/>
<evidence type="ECO:0000256" key="5">
    <source>
        <dbReference type="ARBA" id="ARBA00023136"/>
    </source>
</evidence>
<evidence type="ECO:0000313" key="8">
    <source>
        <dbReference type="Proteomes" id="UP001432027"/>
    </source>
</evidence>
<evidence type="ECO:0000256" key="3">
    <source>
        <dbReference type="ARBA" id="ARBA00022692"/>
    </source>
</evidence>
<evidence type="ECO:0000313" key="7">
    <source>
        <dbReference type="EMBL" id="GMT06486.1"/>
    </source>
</evidence>
<protein>
    <recommendedName>
        <fullName evidence="6">Serpentine receptor class gamma</fullName>
    </recommendedName>
</protein>
<dbReference type="Proteomes" id="UP001432027">
    <property type="component" value="Unassembled WGS sequence"/>
</dbReference>
<evidence type="ECO:0000256" key="6">
    <source>
        <dbReference type="RuleBase" id="RU280813"/>
    </source>
</evidence>
<dbReference type="GO" id="GO:0016020">
    <property type="term" value="C:membrane"/>
    <property type="evidence" value="ECO:0007669"/>
    <property type="project" value="UniProtKB-SubCell"/>
</dbReference>
<keyword evidence="5 6" id="KW-0472">Membrane</keyword>
<evidence type="ECO:0000256" key="2">
    <source>
        <dbReference type="ARBA" id="ARBA00005692"/>
    </source>
</evidence>
<feature type="transmembrane region" description="Helical" evidence="6">
    <location>
        <begin position="15"/>
        <end position="34"/>
    </location>
</feature>
<keyword evidence="4 6" id="KW-1133">Transmembrane helix</keyword>
<feature type="non-terminal residue" evidence="7">
    <location>
        <position position="1"/>
    </location>
</feature>
<proteinExistence type="inferred from homology"/>
<accession>A0AAV5UJ36</accession>
<dbReference type="Pfam" id="PF02118">
    <property type="entry name" value="Srg"/>
    <property type="match status" value="1"/>
</dbReference>
<feature type="transmembrane region" description="Helical" evidence="6">
    <location>
        <begin position="151"/>
        <end position="172"/>
    </location>
</feature>
<evidence type="ECO:0000256" key="1">
    <source>
        <dbReference type="ARBA" id="ARBA00004141"/>
    </source>
</evidence>
<dbReference type="PANTHER" id="PTHR31552:SF8">
    <property type="entry name" value="SERPENTINE RECEPTOR CLASS GAMMA"/>
    <property type="match status" value="1"/>
</dbReference>